<dbReference type="AlphaFoldDB" id="R0KTL1"/>
<organism evidence="8 9">
    <name type="scientific">Exserohilum turcicum (strain 28A)</name>
    <name type="common">Northern leaf blight fungus</name>
    <name type="synonym">Setosphaeria turcica</name>
    <dbReference type="NCBI Taxonomy" id="671987"/>
    <lineage>
        <taxon>Eukaryota</taxon>
        <taxon>Fungi</taxon>
        <taxon>Dikarya</taxon>
        <taxon>Ascomycota</taxon>
        <taxon>Pezizomycotina</taxon>
        <taxon>Dothideomycetes</taxon>
        <taxon>Pleosporomycetidae</taxon>
        <taxon>Pleosporales</taxon>
        <taxon>Pleosporineae</taxon>
        <taxon>Pleosporaceae</taxon>
        <taxon>Exserohilum</taxon>
    </lineage>
</organism>
<dbReference type="InterPro" id="IPR002403">
    <property type="entry name" value="Cyt_P450_E_grp-IV"/>
</dbReference>
<dbReference type="Proteomes" id="UP000016935">
    <property type="component" value="Unassembled WGS sequence"/>
</dbReference>
<evidence type="ECO:0000256" key="4">
    <source>
        <dbReference type="ARBA" id="ARBA00022723"/>
    </source>
</evidence>
<evidence type="ECO:0000256" key="5">
    <source>
        <dbReference type="ARBA" id="ARBA00023002"/>
    </source>
</evidence>
<reference evidence="8 9" key="2">
    <citation type="journal article" date="2013" name="PLoS Genet.">
        <title>Comparative genome structure, secondary metabolite, and effector coding capacity across Cochliobolus pathogens.</title>
        <authorList>
            <person name="Condon B.J."/>
            <person name="Leng Y."/>
            <person name="Wu D."/>
            <person name="Bushley K.E."/>
            <person name="Ohm R.A."/>
            <person name="Otillar R."/>
            <person name="Martin J."/>
            <person name="Schackwitz W."/>
            <person name="Grimwood J."/>
            <person name="MohdZainudin N."/>
            <person name="Xue C."/>
            <person name="Wang R."/>
            <person name="Manning V.A."/>
            <person name="Dhillon B."/>
            <person name="Tu Z.J."/>
            <person name="Steffenson B.J."/>
            <person name="Salamov A."/>
            <person name="Sun H."/>
            <person name="Lowry S."/>
            <person name="LaButti K."/>
            <person name="Han J."/>
            <person name="Copeland A."/>
            <person name="Lindquist E."/>
            <person name="Barry K."/>
            <person name="Schmutz J."/>
            <person name="Baker S.E."/>
            <person name="Ciuffetti L.M."/>
            <person name="Grigoriev I.V."/>
            <person name="Zhong S."/>
            <person name="Turgeon B.G."/>
        </authorList>
    </citation>
    <scope>NUCLEOTIDE SEQUENCE [LARGE SCALE GENOMIC DNA]</scope>
    <source>
        <strain evidence="9">28A</strain>
    </source>
</reference>
<dbReference type="STRING" id="671987.R0KTL1"/>
<comment type="similarity">
    <text evidence="3">Belongs to the cytochrome P450 family.</text>
</comment>
<dbReference type="PANTHER" id="PTHR46206">
    <property type="entry name" value="CYTOCHROME P450"/>
    <property type="match status" value="1"/>
</dbReference>
<reference evidence="8 9" key="1">
    <citation type="journal article" date="2012" name="PLoS Pathog.">
        <title>Diverse lifestyles and strategies of plant pathogenesis encoded in the genomes of eighteen Dothideomycetes fungi.</title>
        <authorList>
            <person name="Ohm R.A."/>
            <person name="Feau N."/>
            <person name="Henrissat B."/>
            <person name="Schoch C.L."/>
            <person name="Horwitz B.A."/>
            <person name="Barry K.W."/>
            <person name="Condon B.J."/>
            <person name="Copeland A.C."/>
            <person name="Dhillon B."/>
            <person name="Glaser F."/>
            <person name="Hesse C.N."/>
            <person name="Kosti I."/>
            <person name="LaButti K."/>
            <person name="Lindquist E.A."/>
            <person name="Lucas S."/>
            <person name="Salamov A.A."/>
            <person name="Bradshaw R.E."/>
            <person name="Ciuffetti L."/>
            <person name="Hamelin R.C."/>
            <person name="Kema G.H.J."/>
            <person name="Lawrence C."/>
            <person name="Scott J.A."/>
            <person name="Spatafora J.W."/>
            <person name="Turgeon B.G."/>
            <person name="de Wit P.J.G.M."/>
            <person name="Zhong S."/>
            <person name="Goodwin S.B."/>
            <person name="Grigoriev I.V."/>
        </authorList>
    </citation>
    <scope>NUCLEOTIDE SEQUENCE [LARGE SCALE GENOMIC DNA]</scope>
    <source>
        <strain evidence="9">28A</strain>
    </source>
</reference>
<dbReference type="GO" id="GO:0004497">
    <property type="term" value="F:monooxygenase activity"/>
    <property type="evidence" value="ECO:0007669"/>
    <property type="project" value="InterPro"/>
</dbReference>
<gene>
    <name evidence="8" type="ORF">SETTUDRAFT_25189</name>
</gene>
<dbReference type="Pfam" id="PF00067">
    <property type="entry name" value="p450"/>
    <property type="match status" value="1"/>
</dbReference>
<accession>R0KTL1</accession>
<keyword evidence="6 7" id="KW-0408">Iron</keyword>
<feature type="binding site" description="axial binding residue" evidence="7">
    <location>
        <position position="319"/>
    </location>
    <ligand>
        <name>heme</name>
        <dbReference type="ChEBI" id="CHEBI:30413"/>
    </ligand>
    <ligandPart>
        <name>Fe</name>
        <dbReference type="ChEBI" id="CHEBI:18248"/>
    </ligandPart>
</feature>
<comment type="cofactor">
    <cofactor evidence="1 7">
        <name>heme</name>
        <dbReference type="ChEBI" id="CHEBI:30413"/>
    </cofactor>
</comment>
<dbReference type="GO" id="GO:0020037">
    <property type="term" value="F:heme binding"/>
    <property type="evidence" value="ECO:0007669"/>
    <property type="project" value="InterPro"/>
</dbReference>
<sequence>MSHLNGPLFSEAQKAIHEALGESSEFNEVNIHAKLLRVVAIVSGLAFVGPDICREEEYLTNSIMFTVDLFSAVAALKSWPNFGPVRRIASFFIPQMKRLKEHRKRSIAYLVSVVRKRRAATSTMPKEKRPKDMLQWLIEKAGNFHVKDDEDIAMVLILLGVAAIHTTTMAMTQTIFDLIGYCPGVIDLLRDEIQSVHAAHHGIINTEALYQMKLLDSVMRESQRINPTNVMRMQRCVLQSFHLSDGTKIPANFDIAVPALPVNLDESKYPKPDQFDPYRFVNLRSGVKNDPIGYASREQYQFISVTKENMAFGFGQSACPGRFFAANEMKLLFVRLLMDYDIKMPENIEGRYPNIIRGTSITANASKPILLRRRKYGL</sequence>
<dbReference type="RefSeq" id="XP_008021244.1">
    <property type="nucleotide sequence ID" value="XM_008023053.1"/>
</dbReference>
<keyword evidence="5" id="KW-0560">Oxidoreductase</keyword>
<dbReference type="InterPro" id="IPR036396">
    <property type="entry name" value="Cyt_P450_sf"/>
</dbReference>
<dbReference type="GO" id="GO:0005506">
    <property type="term" value="F:iron ion binding"/>
    <property type="evidence" value="ECO:0007669"/>
    <property type="project" value="InterPro"/>
</dbReference>
<dbReference type="Gene3D" id="1.10.630.10">
    <property type="entry name" value="Cytochrome P450"/>
    <property type="match status" value="1"/>
</dbReference>
<dbReference type="PANTHER" id="PTHR46206:SF7">
    <property type="entry name" value="P450, PUTATIVE (EUROFUNG)-RELATED"/>
    <property type="match status" value="1"/>
</dbReference>
<evidence type="ECO:0000256" key="7">
    <source>
        <dbReference type="PIRSR" id="PIRSR602403-1"/>
    </source>
</evidence>
<keyword evidence="4 7" id="KW-0479">Metal-binding</keyword>
<dbReference type="eggNOG" id="KOG0159">
    <property type="taxonomic scope" value="Eukaryota"/>
</dbReference>
<dbReference type="EMBL" id="KB908482">
    <property type="protein sequence ID" value="EOA91097.1"/>
    <property type="molecule type" value="Genomic_DNA"/>
</dbReference>
<evidence type="ECO:0000313" key="9">
    <source>
        <dbReference type="Proteomes" id="UP000016935"/>
    </source>
</evidence>
<evidence type="ECO:0000256" key="6">
    <source>
        <dbReference type="ARBA" id="ARBA00023004"/>
    </source>
</evidence>
<keyword evidence="9" id="KW-1185">Reference proteome</keyword>
<evidence type="ECO:0008006" key="10">
    <source>
        <dbReference type="Google" id="ProtNLM"/>
    </source>
</evidence>
<dbReference type="PRINTS" id="PR00465">
    <property type="entry name" value="EP450IV"/>
</dbReference>
<dbReference type="HOGENOM" id="CLU_022195_1_0_1"/>
<dbReference type="GeneID" id="19402882"/>
<proteinExistence type="inferred from homology"/>
<dbReference type="SUPFAM" id="SSF48264">
    <property type="entry name" value="Cytochrome P450"/>
    <property type="match status" value="1"/>
</dbReference>
<protein>
    <recommendedName>
        <fullName evidence="10">Cytochrome P450</fullName>
    </recommendedName>
</protein>
<evidence type="ECO:0000256" key="1">
    <source>
        <dbReference type="ARBA" id="ARBA00001971"/>
    </source>
</evidence>
<evidence type="ECO:0000256" key="2">
    <source>
        <dbReference type="ARBA" id="ARBA00004685"/>
    </source>
</evidence>
<dbReference type="GO" id="GO:0016705">
    <property type="term" value="F:oxidoreductase activity, acting on paired donors, with incorporation or reduction of molecular oxygen"/>
    <property type="evidence" value="ECO:0007669"/>
    <property type="project" value="InterPro"/>
</dbReference>
<dbReference type="CDD" id="cd11041">
    <property type="entry name" value="CYP503A1-like"/>
    <property type="match status" value="1"/>
</dbReference>
<comment type="pathway">
    <text evidence="2">Mycotoxin biosynthesis.</text>
</comment>
<dbReference type="OrthoDB" id="1844152at2759"/>
<keyword evidence="7" id="KW-0349">Heme</keyword>
<dbReference type="InterPro" id="IPR001128">
    <property type="entry name" value="Cyt_P450"/>
</dbReference>
<evidence type="ECO:0000313" key="8">
    <source>
        <dbReference type="EMBL" id="EOA91097.1"/>
    </source>
</evidence>
<evidence type="ECO:0000256" key="3">
    <source>
        <dbReference type="ARBA" id="ARBA00010617"/>
    </source>
</evidence>
<name>R0KTL1_EXST2</name>